<dbReference type="PANTHER" id="PTHR30008:SF0">
    <property type="entry name" value="EXODEOXYRIBONUCLEASE 7 LARGE SUBUNIT"/>
    <property type="match status" value="1"/>
</dbReference>
<comment type="function">
    <text evidence="5">Bidirectionally degrades single-stranded DNA into large acid-insoluble oligonucleotides, which are then degraded further into small acid-soluble oligonucleotides.</text>
</comment>
<dbReference type="Pfam" id="PF02601">
    <property type="entry name" value="Exonuc_VII_L"/>
    <property type="match status" value="1"/>
</dbReference>
<dbReference type="GO" id="GO:0008855">
    <property type="term" value="F:exodeoxyribonuclease VII activity"/>
    <property type="evidence" value="ECO:0007669"/>
    <property type="project" value="UniProtKB-UniRule"/>
</dbReference>
<dbReference type="AlphaFoldDB" id="R4Z386"/>
<keyword evidence="4 5" id="KW-0269">Exonuclease</keyword>
<dbReference type="InterPro" id="IPR025824">
    <property type="entry name" value="OB-fold_nuc-bd_dom"/>
</dbReference>
<comment type="subcellular location">
    <subcellularLocation>
        <location evidence="5 6">Cytoplasm</location>
    </subcellularLocation>
</comment>
<dbReference type="OrthoDB" id="9802795at2"/>
<dbReference type="GO" id="GO:0003676">
    <property type="term" value="F:nucleic acid binding"/>
    <property type="evidence" value="ECO:0007669"/>
    <property type="project" value="InterPro"/>
</dbReference>
<dbReference type="EMBL" id="CANL01000067">
    <property type="protein sequence ID" value="CCM65374.1"/>
    <property type="molecule type" value="Genomic_DNA"/>
</dbReference>
<comment type="similarity">
    <text evidence="5 6">Belongs to the XseA family.</text>
</comment>
<dbReference type="eggNOG" id="COG1570">
    <property type="taxonomic scope" value="Bacteria"/>
</dbReference>
<keyword evidence="1 5" id="KW-0963">Cytoplasm</keyword>
<dbReference type="InterPro" id="IPR003753">
    <property type="entry name" value="Exonuc_VII_L"/>
</dbReference>
<feature type="domain" description="Exonuclease VII large subunit C-terminal" evidence="8">
    <location>
        <begin position="147"/>
        <end position="463"/>
    </location>
</feature>
<dbReference type="GO" id="GO:0006308">
    <property type="term" value="P:DNA catabolic process"/>
    <property type="evidence" value="ECO:0007669"/>
    <property type="project" value="UniProtKB-UniRule"/>
</dbReference>
<evidence type="ECO:0000256" key="6">
    <source>
        <dbReference type="RuleBase" id="RU004355"/>
    </source>
</evidence>
<name>R4Z386_9ACTN</name>
<keyword evidence="2 5" id="KW-0540">Nuclease</keyword>
<organism evidence="10 11">
    <name type="scientific">Candidatus Neomicrothrix parvicella RN1</name>
    <dbReference type="NCBI Taxonomy" id="1229780"/>
    <lineage>
        <taxon>Bacteria</taxon>
        <taxon>Bacillati</taxon>
        <taxon>Actinomycetota</taxon>
        <taxon>Acidimicrobiia</taxon>
        <taxon>Acidimicrobiales</taxon>
        <taxon>Microthrixaceae</taxon>
        <taxon>Candidatus Neomicrothrix</taxon>
    </lineage>
</organism>
<protein>
    <recommendedName>
        <fullName evidence="5">Exodeoxyribonuclease 7 large subunit</fullName>
        <ecNumber evidence="5">3.1.11.6</ecNumber>
    </recommendedName>
    <alternativeName>
        <fullName evidence="5">Exodeoxyribonuclease VII large subunit</fullName>
        <shortName evidence="5">Exonuclease VII large subunit</shortName>
    </alternativeName>
</protein>
<reference evidence="10 11" key="1">
    <citation type="journal article" date="2013" name="ISME J.">
        <title>Metabolic model for the filamentous 'Candidatus Microthrix parvicella' based on genomic and metagenomic analyses.</title>
        <authorList>
            <person name="Jon McIlroy S."/>
            <person name="Kristiansen R."/>
            <person name="Albertsen M."/>
            <person name="Michael Karst S."/>
            <person name="Rossetti S."/>
            <person name="Lund Nielsen J."/>
            <person name="Tandoi V."/>
            <person name="James Seviour R."/>
            <person name="Nielsen P.H."/>
        </authorList>
    </citation>
    <scope>NUCLEOTIDE SEQUENCE [LARGE SCALE GENOMIC DNA]</scope>
    <source>
        <strain evidence="10 11">RN1</strain>
    </source>
</reference>
<dbReference type="CDD" id="cd04489">
    <property type="entry name" value="ExoVII_LU_OBF"/>
    <property type="match status" value="1"/>
</dbReference>
<dbReference type="GO" id="GO:0009318">
    <property type="term" value="C:exodeoxyribonuclease VII complex"/>
    <property type="evidence" value="ECO:0007669"/>
    <property type="project" value="UniProtKB-UniRule"/>
</dbReference>
<evidence type="ECO:0000256" key="3">
    <source>
        <dbReference type="ARBA" id="ARBA00022801"/>
    </source>
</evidence>
<keyword evidence="3 5" id="KW-0378">Hydrolase</keyword>
<dbReference type="EC" id="3.1.11.6" evidence="5"/>
<dbReference type="GO" id="GO:0005737">
    <property type="term" value="C:cytoplasm"/>
    <property type="evidence" value="ECO:0007669"/>
    <property type="project" value="UniProtKB-SubCell"/>
</dbReference>
<comment type="catalytic activity">
    <reaction evidence="5 6">
        <text>Exonucleolytic cleavage in either 5'- to 3'- or 3'- to 5'-direction to yield nucleoside 5'-phosphates.</text>
        <dbReference type="EC" id="3.1.11.6"/>
    </reaction>
</comment>
<evidence type="ECO:0000259" key="8">
    <source>
        <dbReference type="Pfam" id="PF02601"/>
    </source>
</evidence>
<evidence type="ECO:0000256" key="4">
    <source>
        <dbReference type="ARBA" id="ARBA00022839"/>
    </source>
</evidence>
<accession>R4Z386</accession>
<dbReference type="Proteomes" id="UP000018291">
    <property type="component" value="Unassembled WGS sequence"/>
</dbReference>
<dbReference type="HOGENOM" id="CLU_023625_2_2_11"/>
<dbReference type="InterPro" id="IPR020579">
    <property type="entry name" value="Exonuc_VII_lsu_C"/>
</dbReference>
<dbReference type="Pfam" id="PF13742">
    <property type="entry name" value="tRNA_anti_2"/>
    <property type="match status" value="1"/>
</dbReference>
<proteinExistence type="inferred from homology"/>
<dbReference type="NCBIfam" id="TIGR00237">
    <property type="entry name" value="xseA"/>
    <property type="match status" value="1"/>
</dbReference>
<evidence type="ECO:0000256" key="1">
    <source>
        <dbReference type="ARBA" id="ARBA00022490"/>
    </source>
</evidence>
<evidence type="ECO:0000259" key="9">
    <source>
        <dbReference type="Pfam" id="PF13742"/>
    </source>
</evidence>
<gene>
    <name evidence="5" type="primary">xseA</name>
    <name evidence="10" type="ORF">BN381_70073</name>
</gene>
<evidence type="ECO:0000313" key="11">
    <source>
        <dbReference type="Proteomes" id="UP000018291"/>
    </source>
</evidence>
<dbReference type="STRING" id="1229780.BN381_70073"/>
<feature type="region of interest" description="Disordered" evidence="7">
    <location>
        <begin position="467"/>
        <end position="502"/>
    </location>
</feature>
<dbReference type="RefSeq" id="WP_012230044.1">
    <property type="nucleotide sequence ID" value="NZ_HG422565.1"/>
</dbReference>
<evidence type="ECO:0000256" key="5">
    <source>
        <dbReference type="HAMAP-Rule" id="MF_00378"/>
    </source>
</evidence>
<keyword evidence="11" id="KW-1185">Reference proteome</keyword>
<dbReference type="PANTHER" id="PTHR30008">
    <property type="entry name" value="EXODEOXYRIBONUCLEASE 7 LARGE SUBUNIT"/>
    <property type="match status" value="1"/>
</dbReference>
<dbReference type="HAMAP" id="MF_00378">
    <property type="entry name" value="Exonuc_7_L"/>
    <property type="match status" value="1"/>
</dbReference>
<feature type="domain" description="OB-fold nucleic acid binding" evidence="9">
    <location>
        <begin position="6"/>
        <end position="117"/>
    </location>
</feature>
<evidence type="ECO:0000256" key="2">
    <source>
        <dbReference type="ARBA" id="ARBA00022722"/>
    </source>
</evidence>
<comment type="caution">
    <text evidence="10">The sequence shown here is derived from an EMBL/GenBank/DDBJ whole genome shotgun (WGS) entry which is preliminary data.</text>
</comment>
<comment type="subunit">
    <text evidence="5">Heterooligomer composed of large and small subunits.</text>
</comment>
<sequence>MAAPTFTVGELIDQANVALAGMFPGEVWVEGEIHNKGRPSAAGHTYFSLVEARTDPLTGRKQNATINVALFNKARDRVNRHLRRAHGQVRMDDGVRVRLRGTVAIYPASSTFQMVMVGIDPTFTLGSLAAERAALLGRLENEGLIGANAARPLNPLPLRVTLIASRGSAAEADFLHELELSRLGFQIRSIDTRVQGVDAPEELAAALSLAGSCPADAVVLIRGGGARTDLAAFDAEVVARAIAACGHPVLTGIGHEVDTSVADQVAHGAYKTPTAVAGALIEAVSARAHEVEECAARLARVADASLTDAERSFGERRTRLRDAAVRTTEVADARVAAAFPRVAAAARRSVGHNERIAQNASARLPVMANAVLRGAEAVLAEPVRRLGRVGSQLDLAEERLDHLGALVEAVDPARLLARGYAMVLKEPEGADFNGGAGRLVRNVSDVAVGDRLGIRLADGTVAATVSGIGHRRRPDANPAAERSSPDGLPNSHVHTNDSGDDQ</sequence>
<evidence type="ECO:0000256" key="7">
    <source>
        <dbReference type="SAM" id="MobiDB-lite"/>
    </source>
</evidence>
<evidence type="ECO:0000313" key="10">
    <source>
        <dbReference type="EMBL" id="CCM65374.1"/>
    </source>
</evidence>